<evidence type="ECO:0000256" key="7">
    <source>
        <dbReference type="ARBA" id="ARBA00023224"/>
    </source>
</evidence>
<evidence type="ECO:0000313" key="10">
    <source>
        <dbReference type="EMBL" id="KAK0056298.1"/>
    </source>
</evidence>
<evidence type="ECO:0000313" key="11">
    <source>
        <dbReference type="Proteomes" id="UP001233172"/>
    </source>
</evidence>
<protein>
    <submittedName>
        <fullName evidence="10">FMRFamide receptor</fullName>
    </submittedName>
</protein>
<feature type="transmembrane region" description="Helical" evidence="8">
    <location>
        <begin position="303"/>
        <end position="323"/>
    </location>
</feature>
<comment type="subcellular location">
    <subcellularLocation>
        <location evidence="1">Membrane</location>
        <topology evidence="1">Multi-pass membrane protein</topology>
    </subcellularLocation>
</comment>
<evidence type="ECO:0000256" key="4">
    <source>
        <dbReference type="ARBA" id="ARBA00023040"/>
    </source>
</evidence>
<reference evidence="10" key="2">
    <citation type="submission" date="2023-04" db="EMBL/GenBank/DDBJ databases">
        <authorList>
            <person name="Bu L."/>
            <person name="Lu L."/>
            <person name="Laidemitt M.R."/>
            <person name="Zhang S.M."/>
            <person name="Mutuku M."/>
            <person name="Mkoji G."/>
            <person name="Steinauer M."/>
            <person name="Loker E.S."/>
        </authorList>
    </citation>
    <scope>NUCLEOTIDE SEQUENCE</scope>
    <source>
        <strain evidence="10">KasaAsao</strain>
        <tissue evidence="10">Whole Snail</tissue>
    </source>
</reference>
<keyword evidence="4" id="KW-0297">G-protein coupled receptor</keyword>
<dbReference type="GO" id="GO:0004930">
    <property type="term" value="F:G protein-coupled receptor activity"/>
    <property type="evidence" value="ECO:0007669"/>
    <property type="project" value="UniProtKB-KW"/>
</dbReference>
<organism evidence="10 11">
    <name type="scientific">Biomphalaria pfeifferi</name>
    <name type="common">Bloodfluke planorb</name>
    <name type="synonym">Freshwater snail</name>
    <dbReference type="NCBI Taxonomy" id="112525"/>
    <lineage>
        <taxon>Eukaryota</taxon>
        <taxon>Metazoa</taxon>
        <taxon>Spiralia</taxon>
        <taxon>Lophotrochozoa</taxon>
        <taxon>Mollusca</taxon>
        <taxon>Gastropoda</taxon>
        <taxon>Heterobranchia</taxon>
        <taxon>Euthyneura</taxon>
        <taxon>Panpulmonata</taxon>
        <taxon>Hygrophila</taxon>
        <taxon>Lymnaeoidea</taxon>
        <taxon>Planorbidae</taxon>
        <taxon>Biomphalaria</taxon>
    </lineage>
</organism>
<feature type="transmembrane region" description="Helical" evidence="8">
    <location>
        <begin position="207"/>
        <end position="232"/>
    </location>
</feature>
<evidence type="ECO:0000256" key="2">
    <source>
        <dbReference type="ARBA" id="ARBA00022692"/>
    </source>
</evidence>
<dbReference type="Gene3D" id="1.20.1070.10">
    <property type="entry name" value="Rhodopsin 7-helix transmembrane proteins"/>
    <property type="match status" value="1"/>
</dbReference>
<accession>A0AAD8FA56</accession>
<evidence type="ECO:0000256" key="3">
    <source>
        <dbReference type="ARBA" id="ARBA00022989"/>
    </source>
</evidence>
<keyword evidence="3 8" id="KW-1133">Transmembrane helix</keyword>
<dbReference type="AlphaFoldDB" id="A0AAD8FA56"/>
<evidence type="ECO:0000256" key="5">
    <source>
        <dbReference type="ARBA" id="ARBA00023136"/>
    </source>
</evidence>
<dbReference type="PANTHER" id="PTHR24243:SF207">
    <property type="entry name" value="PYROKININ-1 RECEPTOR-LIKE"/>
    <property type="match status" value="1"/>
</dbReference>
<dbReference type="EMBL" id="JASAOG010000063">
    <property type="protein sequence ID" value="KAK0056298.1"/>
    <property type="molecule type" value="Genomic_DNA"/>
</dbReference>
<evidence type="ECO:0000256" key="8">
    <source>
        <dbReference type="SAM" id="Phobius"/>
    </source>
</evidence>
<feature type="transmembrane region" description="Helical" evidence="8">
    <location>
        <begin position="71"/>
        <end position="96"/>
    </location>
</feature>
<dbReference type="InterPro" id="IPR000276">
    <property type="entry name" value="GPCR_Rhodpsn"/>
</dbReference>
<keyword evidence="5 8" id="KW-0472">Membrane</keyword>
<keyword evidence="11" id="KW-1185">Reference proteome</keyword>
<evidence type="ECO:0000256" key="6">
    <source>
        <dbReference type="ARBA" id="ARBA00023170"/>
    </source>
</evidence>
<comment type="caution">
    <text evidence="10">The sequence shown here is derived from an EMBL/GenBank/DDBJ whole genome shotgun (WGS) entry which is preliminary data.</text>
</comment>
<dbReference type="GO" id="GO:0005886">
    <property type="term" value="C:plasma membrane"/>
    <property type="evidence" value="ECO:0007669"/>
    <property type="project" value="TreeGrafter"/>
</dbReference>
<dbReference type="PANTHER" id="PTHR24243">
    <property type="entry name" value="G-PROTEIN COUPLED RECEPTOR"/>
    <property type="match status" value="1"/>
</dbReference>
<sequence length="346" mass="39205">MAYFNVSRLLEEMQYLSNDKQMAESFPLTLFFIINNTCLCSVIGLLGLVANVINLIVFYRHGLNSSINISLFVMAISDVFTIIFVLGANLCLNPYIDQWSVPVMFSEVYYITGGWPSGVSCRITLYITVYITAERCLCILFPLKVKTMITPIRSKFIIALIVVLNTLTLVPEYSSIYMAWRYDSTRNESVLGVAFRSNRLQTQGVTFLLHVCLVVTGLFCVTTLTSILVIHLRRQTKWRMKSSSDAKQQAAYSSRDRKSQLMVVVVATSVVICYTPITCVSLVSVFEQQFSIGGKYSSIFVNTWGTIFIFGMTNSSSNILIYYKMNSKFKSTLKELFSKTRPRFSL</sequence>
<name>A0AAD8FA56_BIOPF</name>
<evidence type="ECO:0000259" key="9">
    <source>
        <dbReference type="PROSITE" id="PS50262"/>
    </source>
</evidence>
<feature type="transmembrane region" description="Helical" evidence="8">
    <location>
        <begin position="261"/>
        <end position="283"/>
    </location>
</feature>
<dbReference type="PROSITE" id="PS50262">
    <property type="entry name" value="G_PROTEIN_RECEP_F1_2"/>
    <property type="match status" value="1"/>
</dbReference>
<keyword evidence="2 8" id="KW-0812">Transmembrane</keyword>
<feature type="transmembrane region" description="Helical" evidence="8">
    <location>
        <begin position="30"/>
        <end position="59"/>
    </location>
</feature>
<feature type="transmembrane region" description="Helical" evidence="8">
    <location>
        <begin position="156"/>
        <end position="180"/>
    </location>
</feature>
<gene>
    <name evidence="10" type="ORF">Bpfe_014385</name>
</gene>
<dbReference type="Proteomes" id="UP001233172">
    <property type="component" value="Unassembled WGS sequence"/>
</dbReference>
<feature type="domain" description="G-protein coupled receptors family 1 profile" evidence="9">
    <location>
        <begin position="50"/>
        <end position="322"/>
    </location>
</feature>
<evidence type="ECO:0000256" key="1">
    <source>
        <dbReference type="ARBA" id="ARBA00004141"/>
    </source>
</evidence>
<reference evidence="10" key="1">
    <citation type="journal article" date="2023" name="PLoS Negl. Trop. Dis.">
        <title>A genome sequence for Biomphalaria pfeifferi, the major vector snail for the human-infecting parasite Schistosoma mansoni.</title>
        <authorList>
            <person name="Bu L."/>
            <person name="Lu L."/>
            <person name="Laidemitt M.R."/>
            <person name="Zhang S.M."/>
            <person name="Mutuku M."/>
            <person name="Mkoji G."/>
            <person name="Steinauer M."/>
            <person name="Loker E.S."/>
        </authorList>
    </citation>
    <scope>NUCLEOTIDE SEQUENCE</scope>
    <source>
        <strain evidence="10">KasaAsao</strain>
    </source>
</reference>
<dbReference type="InterPro" id="IPR017452">
    <property type="entry name" value="GPCR_Rhodpsn_7TM"/>
</dbReference>
<keyword evidence="7" id="KW-0807">Transducer</keyword>
<proteinExistence type="predicted"/>
<dbReference type="SUPFAM" id="SSF81321">
    <property type="entry name" value="Family A G protein-coupled receptor-like"/>
    <property type="match status" value="1"/>
</dbReference>
<keyword evidence="6 10" id="KW-0675">Receptor</keyword>
<dbReference type="PRINTS" id="PR00237">
    <property type="entry name" value="GPCRRHODOPSN"/>
</dbReference>
<dbReference type="Pfam" id="PF00001">
    <property type="entry name" value="7tm_1"/>
    <property type="match status" value="1"/>
</dbReference>